<protein>
    <recommendedName>
        <fullName evidence="4">Bacterial Pleckstrin homology domain-containing protein</fullName>
    </recommendedName>
</protein>
<keyword evidence="1" id="KW-0472">Membrane</keyword>
<dbReference type="Proteomes" id="UP000252249">
    <property type="component" value="Unassembled WGS sequence"/>
</dbReference>
<evidence type="ECO:0000313" key="3">
    <source>
        <dbReference type="Proteomes" id="UP000252249"/>
    </source>
</evidence>
<evidence type="ECO:0000256" key="1">
    <source>
        <dbReference type="SAM" id="Phobius"/>
    </source>
</evidence>
<sequence>MLISIGFLPILVIYKQLILGEAFGDKPMPDIGVVFFSLFIFSLIALFWFLKLKTEINQKEIKISLFPFIKQKQISWEKIKTAEVINYGFVGGWGIRLGTKYGTVYNTRGNIGLKIELYNGTKLLIGTQREQELKAIIEKLRKEN</sequence>
<evidence type="ECO:0000313" key="2">
    <source>
        <dbReference type="EMBL" id="RCU57893.1"/>
    </source>
</evidence>
<proteinExistence type="predicted"/>
<organism evidence="2 3">
    <name type="scientific">Oceanihabitans sediminis</name>
    <dbReference type="NCBI Taxonomy" id="1812012"/>
    <lineage>
        <taxon>Bacteria</taxon>
        <taxon>Pseudomonadati</taxon>
        <taxon>Bacteroidota</taxon>
        <taxon>Flavobacteriia</taxon>
        <taxon>Flavobacteriales</taxon>
        <taxon>Flavobacteriaceae</taxon>
        <taxon>Oceanihabitans</taxon>
    </lineage>
</organism>
<keyword evidence="1" id="KW-1133">Transmembrane helix</keyword>
<dbReference type="EMBL" id="QPIG01000001">
    <property type="protein sequence ID" value="RCU57893.1"/>
    <property type="molecule type" value="Genomic_DNA"/>
</dbReference>
<gene>
    <name evidence="2" type="ORF">DU428_00420</name>
</gene>
<keyword evidence="1" id="KW-0812">Transmembrane</keyword>
<comment type="caution">
    <text evidence="2">The sequence shown here is derived from an EMBL/GenBank/DDBJ whole genome shotgun (WGS) entry which is preliminary data.</text>
</comment>
<keyword evidence="3" id="KW-1185">Reference proteome</keyword>
<name>A0A368P629_9FLAO</name>
<accession>A0A368P629</accession>
<reference evidence="2 3" key="1">
    <citation type="submission" date="2018-07" db="EMBL/GenBank/DDBJ databases">
        <title>Oceanihabitans testaceum sp. nov., isolated from marine sediment.</title>
        <authorList>
            <person name="Li C.-M."/>
        </authorList>
    </citation>
    <scope>NUCLEOTIDE SEQUENCE [LARGE SCALE GENOMIC DNA]</scope>
    <source>
        <strain evidence="2 3">S9-10</strain>
    </source>
</reference>
<dbReference type="OrthoDB" id="582675at2"/>
<dbReference type="AlphaFoldDB" id="A0A368P629"/>
<evidence type="ECO:0008006" key="4">
    <source>
        <dbReference type="Google" id="ProtNLM"/>
    </source>
</evidence>
<feature type="transmembrane region" description="Helical" evidence="1">
    <location>
        <begin position="30"/>
        <end position="50"/>
    </location>
</feature>